<evidence type="ECO:0000256" key="7">
    <source>
        <dbReference type="SAM" id="Phobius"/>
    </source>
</evidence>
<dbReference type="InterPro" id="IPR000326">
    <property type="entry name" value="PAP2/HPO"/>
</dbReference>
<keyword evidence="2" id="KW-1003">Cell membrane</keyword>
<keyword evidence="6 7" id="KW-0472">Membrane</keyword>
<feature type="transmembrane region" description="Helical" evidence="7">
    <location>
        <begin position="178"/>
        <end position="196"/>
    </location>
</feature>
<dbReference type="EMBL" id="DWXN01000012">
    <property type="protein sequence ID" value="HJB75665.1"/>
    <property type="molecule type" value="Genomic_DNA"/>
</dbReference>
<dbReference type="InterPro" id="IPR036938">
    <property type="entry name" value="PAP2/HPO_sf"/>
</dbReference>
<dbReference type="SUPFAM" id="SSF48317">
    <property type="entry name" value="Acid phosphatase/Vanadium-dependent haloperoxidase"/>
    <property type="match status" value="1"/>
</dbReference>
<keyword evidence="3 7" id="KW-0812">Transmembrane</keyword>
<evidence type="ECO:0000256" key="2">
    <source>
        <dbReference type="ARBA" id="ARBA00022475"/>
    </source>
</evidence>
<feature type="transmembrane region" description="Helical" evidence="7">
    <location>
        <begin position="230"/>
        <end position="248"/>
    </location>
</feature>
<dbReference type="PANTHER" id="PTHR14969">
    <property type="entry name" value="SPHINGOSINE-1-PHOSPHATE PHOSPHOHYDROLASE"/>
    <property type="match status" value="1"/>
</dbReference>
<feature type="transmembrane region" description="Helical" evidence="7">
    <location>
        <begin position="45"/>
        <end position="64"/>
    </location>
</feature>
<dbReference type="Gene3D" id="1.20.144.10">
    <property type="entry name" value="Phosphatidic acid phosphatase type 2/haloperoxidase"/>
    <property type="match status" value="1"/>
</dbReference>
<keyword evidence="4" id="KW-0378">Hydrolase</keyword>
<dbReference type="GO" id="GO:0005886">
    <property type="term" value="C:plasma membrane"/>
    <property type="evidence" value="ECO:0007669"/>
    <property type="project" value="UniProtKB-SubCell"/>
</dbReference>
<evidence type="ECO:0000313" key="10">
    <source>
        <dbReference type="Proteomes" id="UP000823877"/>
    </source>
</evidence>
<keyword evidence="5 7" id="KW-1133">Transmembrane helix</keyword>
<feature type="domain" description="Phosphatidic acid phosphatase type 2/haloperoxidase" evidence="8">
    <location>
        <begin position="70"/>
        <end position="193"/>
    </location>
</feature>
<evidence type="ECO:0000256" key="4">
    <source>
        <dbReference type="ARBA" id="ARBA00022801"/>
    </source>
</evidence>
<sequence length="300" mass="33287">MEFMLLTIGDSIDKVFYNFDIAVFKFFADIQCSFLTVLAKFFTSFGDEAFVIPMVILGVVLMLFKKTRKYGFALVFAIAVGTIVTNVIAKPAVLRIRPYNTLQDLDFYWQAYLGAGALSEADYSFPSGHTTAAFEIAVSMFLVFRADGKKKIAWVFPVLAACTMGSRVYLMVHYATDVLGGMIIGTLSGIAGYYIMKGLMYLIANVKPFTALDKLDLAKIKFLKWTSGRAGAAVVAVAVVGIFLYSFIPGLSEGGDVTRCAYDEEYDCYNAARVDDEDYPPIDGREYCKIHWKQLMGEDS</sequence>
<dbReference type="CDD" id="cd03392">
    <property type="entry name" value="PAP2_like_2"/>
    <property type="match status" value="1"/>
</dbReference>
<dbReference type="PANTHER" id="PTHR14969:SF62">
    <property type="entry name" value="DECAPRENYLPHOSPHORYL-5-PHOSPHORIBOSE PHOSPHATASE RV3807C-RELATED"/>
    <property type="match status" value="1"/>
</dbReference>
<evidence type="ECO:0000313" key="9">
    <source>
        <dbReference type="EMBL" id="HJB75665.1"/>
    </source>
</evidence>
<dbReference type="SMART" id="SM00014">
    <property type="entry name" value="acidPPc"/>
    <property type="match status" value="1"/>
</dbReference>
<reference evidence="9" key="1">
    <citation type="journal article" date="2021" name="PeerJ">
        <title>Extensive microbial diversity within the chicken gut microbiome revealed by metagenomics and culture.</title>
        <authorList>
            <person name="Gilroy R."/>
            <person name="Ravi A."/>
            <person name="Getino M."/>
            <person name="Pursley I."/>
            <person name="Horton D.L."/>
            <person name="Alikhan N.F."/>
            <person name="Baker D."/>
            <person name="Gharbi K."/>
            <person name="Hall N."/>
            <person name="Watson M."/>
            <person name="Adriaenssens E.M."/>
            <person name="Foster-Nyarko E."/>
            <person name="Jarju S."/>
            <person name="Secka A."/>
            <person name="Antonio M."/>
            <person name="Oren A."/>
            <person name="Chaudhuri R.R."/>
            <person name="La Ragione R."/>
            <person name="Hildebrand F."/>
            <person name="Pallen M.J."/>
        </authorList>
    </citation>
    <scope>NUCLEOTIDE SEQUENCE</scope>
    <source>
        <strain evidence="9">CHK188-16595</strain>
    </source>
</reference>
<dbReference type="Proteomes" id="UP000823877">
    <property type="component" value="Unassembled WGS sequence"/>
</dbReference>
<evidence type="ECO:0000256" key="6">
    <source>
        <dbReference type="ARBA" id="ARBA00023136"/>
    </source>
</evidence>
<protein>
    <submittedName>
        <fullName evidence="9">Phosphatase PAP2 family protein</fullName>
    </submittedName>
</protein>
<dbReference type="Pfam" id="PF01569">
    <property type="entry name" value="PAP2"/>
    <property type="match status" value="1"/>
</dbReference>
<evidence type="ECO:0000256" key="1">
    <source>
        <dbReference type="ARBA" id="ARBA00004651"/>
    </source>
</evidence>
<reference evidence="9" key="2">
    <citation type="submission" date="2021-04" db="EMBL/GenBank/DDBJ databases">
        <authorList>
            <person name="Gilroy R."/>
        </authorList>
    </citation>
    <scope>NUCLEOTIDE SEQUENCE</scope>
    <source>
        <strain evidence="9">CHK188-16595</strain>
    </source>
</reference>
<proteinExistence type="predicted"/>
<comment type="subcellular location">
    <subcellularLocation>
        <location evidence="1">Cell membrane</location>
        <topology evidence="1">Multi-pass membrane protein</topology>
    </subcellularLocation>
</comment>
<comment type="caution">
    <text evidence="9">The sequence shown here is derived from an EMBL/GenBank/DDBJ whole genome shotgun (WGS) entry which is preliminary data.</text>
</comment>
<dbReference type="GO" id="GO:0016787">
    <property type="term" value="F:hydrolase activity"/>
    <property type="evidence" value="ECO:0007669"/>
    <property type="project" value="UniProtKB-KW"/>
</dbReference>
<evidence type="ECO:0000256" key="3">
    <source>
        <dbReference type="ARBA" id="ARBA00022692"/>
    </source>
</evidence>
<name>A0A9D2MK85_9FIRM</name>
<accession>A0A9D2MK85</accession>
<feature type="transmembrane region" description="Helical" evidence="7">
    <location>
        <begin position="70"/>
        <end position="89"/>
    </location>
</feature>
<gene>
    <name evidence="9" type="ORF">IAA37_08370</name>
</gene>
<dbReference type="AlphaFoldDB" id="A0A9D2MK85"/>
<evidence type="ECO:0000256" key="5">
    <source>
        <dbReference type="ARBA" id="ARBA00022989"/>
    </source>
</evidence>
<evidence type="ECO:0000259" key="8">
    <source>
        <dbReference type="SMART" id="SM00014"/>
    </source>
</evidence>
<feature type="transmembrane region" description="Helical" evidence="7">
    <location>
        <begin position="152"/>
        <end position="172"/>
    </location>
</feature>
<organism evidence="9 10">
    <name type="scientific">Candidatus Eubacterium faecale</name>
    <dbReference type="NCBI Taxonomy" id="2838568"/>
    <lineage>
        <taxon>Bacteria</taxon>
        <taxon>Bacillati</taxon>
        <taxon>Bacillota</taxon>
        <taxon>Clostridia</taxon>
        <taxon>Eubacteriales</taxon>
        <taxon>Eubacteriaceae</taxon>
        <taxon>Eubacterium</taxon>
    </lineage>
</organism>